<dbReference type="InterPro" id="IPR000515">
    <property type="entry name" value="MetI-like"/>
</dbReference>
<dbReference type="InterPro" id="IPR006469">
    <property type="entry name" value="NifC_ABC_porter"/>
</dbReference>
<keyword evidence="10 11" id="KW-0472">Membrane</keyword>
<dbReference type="SUPFAM" id="SSF52540">
    <property type="entry name" value="P-loop containing nucleoside triphosphate hydrolases"/>
    <property type="match status" value="1"/>
</dbReference>
<dbReference type="Pfam" id="PF00528">
    <property type="entry name" value="BPD_transp_1"/>
    <property type="match status" value="1"/>
</dbReference>
<dbReference type="GO" id="GO:0016887">
    <property type="term" value="F:ATP hydrolysis activity"/>
    <property type="evidence" value="ECO:0007669"/>
    <property type="project" value="InterPro"/>
</dbReference>
<sequence>MRARPSPAARTETRGSSWSRSHSRERSPGLPWGLAPFALLGALVVILPVAGLALRVPWSEFGGLVTSPDSLTALRLSLLTACASAGVCVILGVPLGMVLARSEAVLLRTVRAFVLLPVVLPPVVGGLALLATFGRQGILAAPMEATGIDIAFTTAAVVCAQVFVSLPFVVMGVESAMRTHGTDFETAAAVLGAGPGRTFATVTLPLLAPAIASSAVLSFARSLGEFGATLTFAGSLTGTTRTLPLEIYLRRETDPDAAVAVSMLLVAIALLVVVAVYSLPGHRRSGPSSTSAARSRPLTGEGQVAGSRDMRTHPSVEPLTRPSPDAATTTAEVPVAPVPIAPVATAPVPTARPASPPRLVVDFAAPDRRIAQSFAVAPGETLALTGPNGVGKSTILAVVAGLLLPPRARVDVDDRVLTRTRGGRTGADVPPHRRSVTLLLQDPRLFPHMSAVGNIAFGLRAAGVTGADAKVRAQRMLEDLGIGHLGRMRPRGLSGGQRARVALARALATDPQIVLLDEPSASLDADSAPQIRALLRELLADRTCLLVSHDPAEVRALADREIRLTHD</sequence>
<dbReference type="Pfam" id="PF00005">
    <property type="entry name" value="ABC_tran"/>
    <property type="match status" value="1"/>
</dbReference>
<dbReference type="PANTHER" id="PTHR30183:SF3">
    <property type="entry name" value="MOLYBDENUM TRANSPORT SYSTEM PERMEASE PROTEIN MODB"/>
    <property type="match status" value="1"/>
</dbReference>
<feature type="transmembrane region" description="Helical" evidence="11">
    <location>
        <begin position="150"/>
        <end position="170"/>
    </location>
</feature>
<dbReference type="GO" id="GO:0005524">
    <property type="term" value="F:ATP binding"/>
    <property type="evidence" value="ECO:0007669"/>
    <property type="project" value="UniProtKB-KW"/>
</dbReference>
<dbReference type="Proteomes" id="UP000234462">
    <property type="component" value="Unassembled WGS sequence"/>
</dbReference>
<evidence type="ECO:0000256" key="8">
    <source>
        <dbReference type="ARBA" id="ARBA00022840"/>
    </source>
</evidence>
<accession>A0A2H1L4N2</accession>
<keyword evidence="9 11" id="KW-1133">Transmembrane helix</keyword>
<evidence type="ECO:0000256" key="5">
    <source>
        <dbReference type="ARBA" id="ARBA00022505"/>
    </source>
</evidence>
<evidence type="ECO:0000256" key="9">
    <source>
        <dbReference type="ARBA" id="ARBA00022989"/>
    </source>
</evidence>
<dbReference type="RefSeq" id="WP_144573776.1">
    <property type="nucleotide sequence ID" value="NZ_FXZM01000006.1"/>
</dbReference>
<evidence type="ECO:0000256" key="3">
    <source>
        <dbReference type="ARBA" id="ARBA00022448"/>
    </source>
</evidence>
<organism evidence="15 16">
    <name type="scientific">Brevibacterium jeotgali</name>
    <dbReference type="NCBI Taxonomy" id="1262550"/>
    <lineage>
        <taxon>Bacteria</taxon>
        <taxon>Bacillati</taxon>
        <taxon>Actinomycetota</taxon>
        <taxon>Actinomycetes</taxon>
        <taxon>Micrococcales</taxon>
        <taxon>Brevibacteriaceae</taxon>
        <taxon>Brevibacterium</taxon>
    </lineage>
</organism>
<dbReference type="InterPro" id="IPR011867">
    <property type="entry name" value="ModB_ABC"/>
</dbReference>
<feature type="domain" description="ABC transmembrane type-1" evidence="14">
    <location>
        <begin position="74"/>
        <end position="276"/>
    </location>
</feature>
<dbReference type="EMBL" id="FXZM01000006">
    <property type="protein sequence ID" value="SMY11852.1"/>
    <property type="molecule type" value="Genomic_DNA"/>
</dbReference>
<dbReference type="GO" id="GO:0015098">
    <property type="term" value="F:molybdate ion transmembrane transporter activity"/>
    <property type="evidence" value="ECO:0007669"/>
    <property type="project" value="InterPro"/>
</dbReference>
<evidence type="ECO:0000256" key="1">
    <source>
        <dbReference type="ARBA" id="ARBA00004651"/>
    </source>
</evidence>
<keyword evidence="7" id="KW-0547">Nucleotide-binding</keyword>
<evidence type="ECO:0000256" key="2">
    <source>
        <dbReference type="ARBA" id="ARBA00007069"/>
    </source>
</evidence>
<keyword evidence="5" id="KW-0500">Molybdenum</keyword>
<protein>
    <submittedName>
        <fullName evidence="15">Molybdate transport system permease protein</fullName>
    </submittedName>
</protein>
<evidence type="ECO:0000256" key="4">
    <source>
        <dbReference type="ARBA" id="ARBA00022475"/>
    </source>
</evidence>
<dbReference type="InterPro" id="IPR035906">
    <property type="entry name" value="MetI-like_sf"/>
</dbReference>
<evidence type="ECO:0000256" key="10">
    <source>
        <dbReference type="ARBA" id="ARBA00023136"/>
    </source>
</evidence>
<evidence type="ECO:0000256" key="12">
    <source>
        <dbReference type="SAM" id="MobiDB-lite"/>
    </source>
</evidence>
<dbReference type="GO" id="GO:0005886">
    <property type="term" value="C:plasma membrane"/>
    <property type="evidence" value="ECO:0007669"/>
    <property type="project" value="UniProtKB-SubCell"/>
</dbReference>
<dbReference type="Gene3D" id="3.40.50.300">
    <property type="entry name" value="P-loop containing nucleotide triphosphate hydrolases"/>
    <property type="match status" value="1"/>
</dbReference>
<name>A0A2H1L4N2_9MICO</name>
<proteinExistence type="inferred from homology"/>
<reference evidence="16" key="1">
    <citation type="submission" date="2017-03" db="EMBL/GenBank/DDBJ databases">
        <authorList>
            <person name="Monnet C."/>
        </authorList>
    </citation>
    <scope>NUCLEOTIDE SEQUENCE [LARGE SCALE GENOMIC DNA]</scope>
    <source>
        <strain evidence="16">SJ5-8</strain>
    </source>
</reference>
<evidence type="ECO:0000313" key="15">
    <source>
        <dbReference type="EMBL" id="SMY11852.1"/>
    </source>
</evidence>
<dbReference type="NCBIfam" id="TIGR02141">
    <property type="entry name" value="modB_ABC"/>
    <property type="match status" value="1"/>
</dbReference>
<keyword evidence="4" id="KW-1003">Cell membrane</keyword>
<keyword evidence="3 11" id="KW-0813">Transport</keyword>
<dbReference type="PANTHER" id="PTHR30183">
    <property type="entry name" value="MOLYBDENUM TRANSPORT SYSTEM PERMEASE PROTEIN MODB"/>
    <property type="match status" value="1"/>
</dbReference>
<dbReference type="InterPro" id="IPR003439">
    <property type="entry name" value="ABC_transporter-like_ATP-bd"/>
</dbReference>
<comment type="similarity">
    <text evidence="2">Belongs to the binding-protein-dependent transport system permease family. CysTW subfamily.</text>
</comment>
<keyword evidence="6 11" id="KW-0812">Transmembrane</keyword>
<evidence type="ECO:0000256" key="11">
    <source>
        <dbReference type="RuleBase" id="RU363032"/>
    </source>
</evidence>
<keyword evidence="16" id="KW-1185">Reference proteome</keyword>
<evidence type="ECO:0000259" key="13">
    <source>
        <dbReference type="PROSITE" id="PS50893"/>
    </source>
</evidence>
<dbReference type="PROSITE" id="PS50893">
    <property type="entry name" value="ABC_TRANSPORTER_2"/>
    <property type="match status" value="1"/>
</dbReference>
<feature type="transmembrane region" description="Helical" evidence="11">
    <location>
        <begin position="30"/>
        <end position="54"/>
    </location>
</feature>
<feature type="region of interest" description="Disordered" evidence="12">
    <location>
        <begin position="1"/>
        <end position="27"/>
    </location>
</feature>
<evidence type="ECO:0000259" key="14">
    <source>
        <dbReference type="PROSITE" id="PS50928"/>
    </source>
</evidence>
<dbReference type="CDD" id="cd06261">
    <property type="entry name" value="TM_PBP2"/>
    <property type="match status" value="1"/>
</dbReference>
<feature type="transmembrane region" description="Helical" evidence="11">
    <location>
        <begin position="112"/>
        <end position="130"/>
    </location>
</feature>
<gene>
    <name evidence="15" type="ORF">BJEO58_01443</name>
</gene>
<dbReference type="SMART" id="SM00382">
    <property type="entry name" value="AAA"/>
    <property type="match status" value="1"/>
</dbReference>
<feature type="transmembrane region" description="Helical" evidence="11">
    <location>
        <begin position="74"/>
        <end position="100"/>
    </location>
</feature>
<dbReference type="PROSITE" id="PS50928">
    <property type="entry name" value="ABC_TM1"/>
    <property type="match status" value="1"/>
</dbReference>
<comment type="subcellular location">
    <subcellularLocation>
        <location evidence="1 11">Cell membrane</location>
        <topology evidence="1 11">Multi-pass membrane protein</topology>
    </subcellularLocation>
</comment>
<dbReference type="NCBIfam" id="TIGR01581">
    <property type="entry name" value="Mo_ABC_porter"/>
    <property type="match status" value="1"/>
</dbReference>
<feature type="region of interest" description="Disordered" evidence="12">
    <location>
        <begin position="281"/>
        <end position="331"/>
    </location>
</feature>
<evidence type="ECO:0000256" key="6">
    <source>
        <dbReference type="ARBA" id="ARBA00022692"/>
    </source>
</evidence>
<dbReference type="InterPro" id="IPR017871">
    <property type="entry name" value="ABC_transporter-like_CS"/>
</dbReference>
<dbReference type="InterPro" id="IPR003593">
    <property type="entry name" value="AAA+_ATPase"/>
</dbReference>
<feature type="transmembrane region" description="Helical" evidence="11">
    <location>
        <begin position="257"/>
        <end position="279"/>
    </location>
</feature>
<evidence type="ECO:0000256" key="7">
    <source>
        <dbReference type="ARBA" id="ARBA00022741"/>
    </source>
</evidence>
<evidence type="ECO:0000313" key="16">
    <source>
        <dbReference type="Proteomes" id="UP000234462"/>
    </source>
</evidence>
<keyword evidence="8" id="KW-0067">ATP-binding</keyword>
<dbReference type="PROSITE" id="PS00211">
    <property type="entry name" value="ABC_TRANSPORTER_1"/>
    <property type="match status" value="1"/>
</dbReference>
<dbReference type="AlphaFoldDB" id="A0A2H1L4N2"/>
<dbReference type="Gene3D" id="1.10.3720.10">
    <property type="entry name" value="MetI-like"/>
    <property type="match status" value="1"/>
</dbReference>
<feature type="domain" description="ABC transporter" evidence="13">
    <location>
        <begin position="351"/>
        <end position="567"/>
    </location>
</feature>
<dbReference type="SUPFAM" id="SSF161098">
    <property type="entry name" value="MetI-like"/>
    <property type="match status" value="1"/>
</dbReference>
<dbReference type="InterPro" id="IPR027417">
    <property type="entry name" value="P-loop_NTPase"/>
</dbReference>